<dbReference type="PANTHER" id="PTHR48081:SF8">
    <property type="entry name" value="ALPHA_BETA HYDROLASE FOLD-3 DOMAIN-CONTAINING PROTEIN-RELATED"/>
    <property type="match status" value="1"/>
</dbReference>
<dbReference type="STRING" id="1384049.CD29_09110"/>
<comment type="caution">
    <text evidence="3">The sequence shown here is derived from an EMBL/GenBank/DDBJ whole genome shotgun (WGS) entry which is preliminary data.</text>
</comment>
<protein>
    <recommendedName>
        <fullName evidence="2">Alpha/beta hydrolase fold-3 domain-containing protein</fullName>
    </recommendedName>
</protein>
<dbReference type="InterPro" id="IPR013094">
    <property type="entry name" value="AB_hydrolase_3"/>
</dbReference>
<proteinExistence type="predicted"/>
<sequence length="297" mass="33805">MPIHSYILKYFDEHPDQRISGVKQEIQLYERRPSIFHVEDQILQLDDFKLPIRVYTPEQQEQYSLLVFFHEGRFMNGNIEASDIACRMISSFSGHKIISVDYPVNLDNANNTFQTCYDVTNSIIQQANLFGGNTADISICGGSIGATIATLITIEALKRNEFSFQKQILFYPITAFKEEIEDSEFLSRKMYNGKYGIDLKNINGFCNSNLISPLDTDHSILAKMPNTLIYTAEYDPFSDEGEAFAEKIQTSGGQVKLVRFDGNIHGLMQSFPGSPDYMRGFEITTEFLSNEEKEVLT</sequence>
<evidence type="ECO:0000259" key="2">
    <source>
        <dbReference type="Pfam" id="PF07859"/>
    </source>
</evidence>
<gene>
    <name evidence="3" type="ORF">CD29_09110</name>
</gene>
<evidence type="ECO:0000313" key="4">
    <source>
        <dbReference type="Proteomes" id="UP000030416"/>
    </source>
</evidence>
<dbReference type="Gene3D" id="3.40.50.1820">
    <property type="entry name" value="alpha/beta hydrolase"/>
    <property type="match status" value="1"/>
</dbReference>
<dbReference type="RefSeq" id="WP_036185508.1">
    <property type="nucleotide sequence ID" value="NZ_AVDA01000009.1"/>
</dbReference>
<dbReference type="OrthoDB" id="9815425at2"/>
<reference evidence="3 4" key="1">
    <citation type="submission" date="2014-02" db="EMBL/GenBank/DDBJ databases">
        <title>Draft genome sequence of Lysinibacillus manganicus DSM 26584T.</title>
        <authorList>
            <person name="Zhang F."/>
            <person name="Wang G."/>
            <person name="Zhang L."/>
        </authorList>
    </citation>
    <scope>NUCLEOTIDE SEQUENCE [LARGE SCALE GENOMIC DNA]</scope>
    <source>
        <strain evidence="3 4">DSM 26584</strain>
    </source>
</reference>
<feature type="domain" description="Alpha/beta hydrolase fold-3" evidence="2">
    <location>
        <begin position="66"/>
        <end position="268"/>
    </location>
</feature>
<accession>A0A0A3I2B0</accession>
<organism evidence="3 4">
    <name type="scientific">Ureibacillus manganicus DSM 26584</name>
    <dbReference type="NCBI Taxonomy" id="1384049"/>
    <lineage>
        <taxon>Bacteria</taxon>
        <taxon>Bacillati</taxon>
        <taxon>Bacillota</taxon>
        <taxon>Bacilli</taxon>
        <taxon>Bacillales</taxon>
        <taxon>Caryophanaceae</taxon>
        <taxon>Ureibacillus</taxon>
    </lineage>
</organism>
<dbReference type="EMBL" id="JPVN01000009">
    <property type="protein sequence ID" value="KGR78829.1"/>
    <property type="molecule type" value="Genomic_DNA"/>
</dbReference>
<evidence type="ECO:0000313" key="3">
    <source>
        <dbReference type="EMBL" id="KGR78829.1"/>
    </source>
</evidence>
<dbReference type="Proteomes" id="UP000030416">
    <property type="component" value="Unassembled WGS sequence"/>
</dbReference>
<dbReference type="AlphaFoldDB" id="A0A0A3I2B0"/>
<keyword evidence="1" id="KW-0378">Hydrolase</keyword>
<dbReference type="Pfam" id="PF07859">
    <property type="entry name" value="Abhydrolase_3"/>
    <property type="match status" value="1"/>
</dbReference>
<dbReference type="SUPFAM" id="SSF53474">
    <property type="entry name" value="alpha/beta-Hydrolases"/>
    <property type="match status" value="1"/>
</dbReference>
<keyword evidence="4" id="KW-1185">Reference proteome</keyword>
<dbReference type="InterPro" id="IPR029058">
    <property type="entry name" value="AB_hydrolase_fold"/>
</dbReference>
<name>A0A0A3I2B0_9BACL</name>
<dbReference type="PANTHER" id="PTHR48081">
    <property type="entry name" value="AB HYDROLASE SUPERFAMILY PROTEIN C4A8.06C"/>
    <property type="match status" value="1"/>
</dbReference>
<dbReference type="eggNOG" id="COG0657">
    <property type="taxonomic scope" value="Bacteria"/>
</dbReference>
<evidence type="ECO:0000256" key="1">
    <source>
        <dbReference type="ARBA" id="ARBA00022801"/>
    </source>
</evidence>
<dbReference type="GO" id="GO:0016787">
    <property type="term" value="F:hydrolase activity"/>
    <property type="evidence" value="ECO:0007669"/>
    <property type="project" value="UniProtKB-KW"/>
</dbReference>
<dbReference type="InterPro" id="IPR050300">
    <property type="entry name" value="GDXG_lipolytic_enzyme"/>
</dbReference>